<name>A0A420Y864_9PEZI</name>
<organism evidence="1 2">
    <name type="scientific">Coniochaeta pulveracea</name>
    <dbReference type="NCBI Taxonomy" id="177199"/>
    <lineage>
        <taxon>Eukaryota</taxon>
        <taxon>Fungi</taxon>
        <taxon>Dikarya</taxon>
        <taxon>Ascomycota</taxon>
        <taxon>Pezizomycotina</taxon>
        <taxon>Sordariomycetes</taxon>
        <taxon>Sordariomycetidae</taxon>
        <taxon>Coniochaetales</taxon>
        <taxon>Coniochaetaceae</taxon>
        <taxon>Coniochaeta</taxon>
    </lineage>
</organism>
<gene>
    <name evidence="1" type="ORF">DL546_005536</name>
</gene>
<dbReference type="EMBL" id="QVQW01000035">
    <property type="protein sequence ID" value="RKU44043.1"/>
    <property type="molecule type" value="Genomic_DNA"/>
</dbReference>
<dbReference type="Proteomes" id="UP000275385">
    <property type="component" value="Unassembled WGS sequence"/>
</dbReference>
<accession>A0A420Y864</accession>
<proteinExistence type="predicted"/>
<evidence type="ECO:0000313" key="2">
    <source>
        <dbReference type="Proteomes" id="UP000275385"/>
    </source>
</evidence>
<evidence type="ECO:0000313" key="1">
    <source>
        <dbReference type="EMBL" id="RKU44043.1"/>
    </source>
</evidence>
<comment type="caution">
    <text evidence="1">The sequence shown here is derived from an EMBL/GenBank/DDBJ whole genome shotgun (WGS) entry which is preliminary data.</text>
</comment>
<dbReference type="AlphaFoldDB" id="A0A420Y864"/>
<protein>
    <submittedName>
        <fullName evidence="1">Uncharacterized protein</fullName>
    </submittedName>
</protein>
<keyword evidence="2" id="KW-1185">Reference proteome</keyword>
<sequence>MVTVPCPSCEVNTSDGVQMTCSVATGLMVDPVRSIQRPTIEPEATSMRKGEPEKDRVTYLARWLQALMPDKRLFYQNIQLNSCSTPSITMADVRDSCCLQGVQATT</sequence>
<reference evidence="1 2" key="1">
    <citation type="submission" date="2018-08" db="EMBL/GenBank/DDBJ databases">
        <title>Draft genome of the lignicolous fungus Coniochaeta pulveracea.</title>
        <authorList>
            <person name="Borstlap C.J."/>
            <person name="De Witt R.N."/>
            <person name="Botha A."/>
            <person name="Volschenk H."/>
        </authorList>
    </citation>
    <scope>NUCLEOTIDE SEQUENCE [LARGE SCALE GENOMIC DNA]</scope>
    <source>
        <strain evidence="1 2">CAB683</strain>
    </source>
</reference>